<dbReference type="EMBL" id="SCEB01214322">
    <property type="protein sequence ID" value="RXM36013.1"/>
    <property type="molecule type" value="Genomic_DNA"/>
</dbReference>
<dbReference type="PROSITE" id="PS50297">
    <property type="entry name" value="ANK_REP_REGION"/>
    <property type="match status" value="4"/>
</dbReference>
<dbReference type="InterPro" id="IPR002110">
    <property type="entry name" value="Ankyrin_rpt"/>
</dbReference>
<dbReference type="CDD" id="cd00408">
    <property type="entry name" value="DHDPS-like"/>
    <property type="match status" value="1"/>
</dbReference>
<evidence type="ECO:0000256" key="2">
    <source>
        <dbReference type="ARBA" id="ARBA00022737"/>
    </source>
</evidence>
<dbReference type="SUPFAM" id="SSF48403">
    <property type="entry name" value="Ankyrin repeat"/>
    <property type="match status" value="1"/>
</dbReference>
<dbReference type="Proteomes" id="UP000289886">
    <property type="component" value="Unassembled WGS sequence"/>
</dbReference>
<keyword evidence="6" id="KW-1185">Reference proteome</keyword>
<evidence type="ECO:0000256" key="1">
    <source>
        <dbReference type="ARBA" id="ARBA00011881"/>
    </source>
</evidence>
<proteinExistence type="predicted"/>
<dbReference type="GO" id="GO:0006357">
    <property type="term" value="P:regulation of transcription by RNA polymerase II"/>
    <property type="evidence" value="ECO:0007669"/>
    <property type="project" value="TreeGrafter"/>
</dbReference>
<name>A0A444ULI1_ACIRT</name>
<dbReference type="GO" id="GO:0005634">
    <property type="term" value="C:nucleus"/>
    <property type="evidence" value="ECO:0007669"/>
    <property type="project" value="TreeGrafter"/>
</dbReference>
<dbReference type="SUPFAM" id="SSF51569">
    <property type="entry name" value="Aldolase"/>
    <property type="match status" value="1"/>
</dbReference>
<evidence type="ECO:0000313" key="6">
    <source>
        <dbReference type="Proteomes" id="UP000289886"/>
    </source>
</evidence>
<comment type="caution">
    <text evidence="5">The sequence shown here is derived from an EMBL/GenBank/DDBJ whole genome shotgun (WGS) entry which is preliminary data.</text>
</comment>
<dbReference type="InterPro" id="IPR036770">
    <property type="entry name" value="Ankyrin_rpt-contain_sf"/>
</dbReference>
<dbReference type="Pfam" id="PF12796">
    <property type="entry name" value="Ank_2"/>
    <property type="match status" value="1"/>
</dbReference>
<dbReference type="Pfam" id="PF00701">
    <property type="entry name" value="DHDPS"/>
    <property type="match status" value="1"/>
</dbReference>
<feature type="repeat" description="ANK" evidence="4">
    <location>
        <begin position="176"/>
        <end position="208"/>
    </location>
</feature>
<protein>
    <submittedName>
        <fullName evidence="5">Ankyrin repeat domain-containing protein 2</fullName>
    </submittedName>
</protein>
<comment type="subunit">
    <text evidence="1">Homotetramer.</text>
</comment>
<feature type="repeat" description="ANK" evidence="4">
    <location>
        <begin position="143"/>
        <end position="175"/>
    </location>
</feature>
<evidence type="ECO:0000256" key="3">
    <source>
        <dbReference type="ARBA" id="ARBA00023043"/>
    </source>
</evidence>
<dbReference type="Pfam" id="PF13637">
    <property type="entry name" value="Ank_4"/>
    <property type="match status" value="1"/>
</dbReference>
<organism evidence="5 6">
    <name type="scientific">Acipenser ruthenus</name>
    <name type="common">Sterlet sturgeon</name>
    <dbReference type="NCBI Taxonomy" id="7906"/>
    <lineage>
        <taxon>Eukaryota</taxon>
        <taxon>Metazoa</taxon>
        <taxon>Chordata</taxon>
        <taxon>Craniata</taxon>
        <taxon>Vertebrata</taxon>
        <taxon>Euteleostomi</taxon>
        <taxon>Actinopterygii</taxon>
        <taxon>Chondrostei</taxon>
        <taxon>Acipenseriformes</taxon>
        <taxon>Acipenseridae</taxon>
        <taxon>Acipenser</taxon>
    </lineage>
</organism>
<dbReference type="SMART" id="SM00248">
    <property type="entry name" value="ANK"/>
    <property type="match status" value="4"/>
</dbReference>
<dbReference type="Gene3D" id="3.20.20.70">
    <property type="entry name" value="Aldolase class I"/>
    <property type="match status" value="1"/>
</dbReference>
<keyword evidence="2" id="KW-0677">Repeat</keyword>
<dbReference type="Gene3D" id="1.25.40.20">
    <property type="entry name" value="Ankyrin repeat-containing domain"/>
    <property type="match status" value="2"/>
</dbReference>
<dbReference type="GO" id="GO:0061629">
    <property type="term" value="F:RNA polymerase II-specific DNA-binding transcription factor binding"/>
    <property type="evidence" value="ECO:0007669"/>
    <property type="project" value="TreeGrafter"/>
</dbReference>
<gene>
    <name evidence="5" type="ORF">EOD39_12351</name>
</gene>
<feature type="repeat" description="ANK" evidence="4">
    <location>
        <begin position="110"/>
        <end position="142"/>
    </location>
</feature>
<dbReference type="SMART" id="SM01130">
    <property type="entry name" value="DHDPS"/>
    <property type="match status" value="1"/>
</dbReference>
<dbReference type="PANTHER" id="PTHR24126">
    <property type="entry name" value="ANKYRIN REPEAT, PH AND SEC7 DOMAIN CONTAINING PROTEIN SECG-RELATED"/>
    <property type="match status" value="1"/>
</dbReference>
<feature type="repeat" description="ANK" evidence="4">
    <location>
        <begin position="209"/>
        <end position="241"/>
    </location>
</feature>
<accession>A0A444ULI1</accession>
<keyword evidence="3 4" id="KW-0040">ANK repeat</keyword>
<dbReference type="GO" id="GO:0016829">
    <property type="term" value="F:lyase activity"/>
    <property type="evidence" value="ECO:0007669"/>
    <property type="project" value="InterPro"/>
</dbReference>
<evidence type="ECO:0000313" key="5">
    <source>
        <dbReference type="EMBL" id="RXM36013.1"/>
    </source>
</evidence>
<sequence length="351" mass="39247">MDTAELEEEKYSEPKIKGVIKIQAEERVRKTSSDLRREIIDLGSIHNFTELRKMRKNRKKKEAPAPEMEPEEITGPIDVPKFLKAAVKGKIKIIEKFLEDGGNPDSCDEFKRTALQWSSLKGHTEIVQKLLDKGANANFRDRLDCTAVHWACRGGRLDALKSLQNSGADLNVKDKLMSSPLHVATRTGRYDVVEHLIASGINVNAKDREGDTALHDAVRLNRYKIVKLLIIHGANMMAKNAVSERKQDPECQLVDAYGAVGGICALANILGQQVCQLEQLCVSGQWEKAKALQWRLIEPNAAVTRKFGIAALKQTMDWFGYHGGNCRSPLCPLTESETKQLRSDFTSNGWL</sequence>
<dbReference type="PANTHER" id="PTHR24126:SF3">
    <property type="entry name" value="ANKYRIN REPEAT DOMAIN-CONTAINING PROTEIN 2"/>
    <property type="match status" value="1"/>
</dbReference>
<dbReference type="AlphaFoldDB" id="A0A444ULI1"/>
<reference evidence="5 6" key="1">
    <citation type="submission" date="2019-01" db="EMBL/GenBank/DDBJ databases">
        <title>Draft Genome and Complete Hox-Cluster Characterization of the Sterlet Sturgeon (Acipenser ruthenus).</title>
        <authorList>
            <person name="Wei Q."/>
        </authorList>
    </citation>
    <scope>NUCLEOTIDE SEQUENCE [LARGE SCALE GENOMIC DNA]</scope>
    <source>
        <strain evidence="5">WHYD16114868_AA</strain>
        <tissue evidence="5">Blood</tissue>
    </source>
</reference>
<dbReference type="InterPro" id="IPR002220">
    <property type="entry name" value="DapA-like"/>
</dbReference>
<evidence type="ECO:0000256" key="4">
    <source>
        <dbReference type="PROSITE-ProRule" id="PRU00023"/>
    </source>
</evidence>
<dbReference type="PROSITE" id="PS50088">
    <property type="entry name" value="ANK_REPEAT"/>
    <property type="match status" value="4"/>
</dbReference>
<dbReference type="InterPro" id="IPR013785">
    <property type="entry name" value="Aldolase_TIM"/>
</dbReference>